<dbReference type="RefSeq" id="WP_289843845.1">
    <property type="nucleotide sequence ID" value="NZ_CATKSH010000028.1"/>
</dbReference>
<dbReference type="EMBL" id="CATKSH010000028">
    <property type="protein sequence ID" value="CAI9121971.1"/>
    <property type="molecule type" value="Genomic_DNA"/>
</dbReference>
<dbReference type="AlphaFoldDB" id="A0AA35V3L9"/>
<evidence type="ECO:0000313" key="2">
    <source>
        <dbReference type="Proteomes" id="UP001176960"/>
    </source>
</evidence>
<dbReference type="Proteomes" id="UP001176960">
    <property type="component" value="Unassembled WGS sequence"/>
</dbReference>
<comment type="caution">
    <text evidence="1">The sequence shown here is derived from an EMBL/GenBank/DDBJ whole genome shotgun (WGS) entry which is preliminary data.</text>
</comment>
<reference evidence="1" key="1">
    <citation type="submission" date="2023-03" db="EMBL/GenBank/DDBJ databases">
        <authorList>
            <person name="Cleenwerck I."/>
        </authorList>
    </citation>
    <scope>NUCLEOTIDE SEQUENCE</scope>
    <source>
        <strain evidence="1">LMG 32879</strain>
    </source>
</reference>
<proteinExistence type="predicted"/>
<organism evidence="1 2">
    <name type="scientific">Brytella acorum</name>
    <dbReference type="NCBI Taxonomy" id="2959299"/>
    <lineage>
        <taxon>Bacteria</taxon>
        <taxon>Pseudomonadati</taxon>
        <taxon>Pseudomonadota</taxon>
        <taxon>Alphaproteobacteria</taxon>
        <taxon>Acetobacterales</taxon>
        <taxon>Acetobacteraceae</taxon>
        <taxon>Brytella</taxon>
    </lineage>
</organism>
<gene>
    <name evidence="1" type="ORF">LMG32879_002827</name>
</gene>
<sequence length="59" mass="6550">LGRTDTPELQDAPVCRLSRHGTIGNRPLVPTHSAGRPVAMLKDHPFIGRRNAMLPRDRP</sequence>
<accession>A0AA35V3L9</accession>
<protein>
    <submittedName>
        <fullName evidence="1">Uncharacterized protein</fullName>
    </submittedName>
</protein>
<evidence type="ECO:0000313" key="1">
    <source>
        <dbReference type="EMBL" id="CAI9121971.1"/>
    </source>
</evidence>
<name>A0AA35V3L9_9PROT</name>
<feature type="non-terminal residue" evidence="1">
    <location>
        <position position="1"/>
    </location>
</feature>
<keyword evidence="2" id="KW-1185">Reference proteome</keyword>